<dbReference type="Pfam" id="PF00072">
    <property type="entry name" value="Response_reg"/>
    <property type="match status" value="1"/>
</dbReference>
<feature type="transmembrane region" description="Helical" evidence="11">
    <location>
        <begin position="92"/>
        <end position="113"/>
    </location>
</feature>
<dbReference type="EMBL" id="CP012040">
    <property type="protein sequence ID" value="AKP52482.1"/>
    <property type="molecule type" value="Genomic_DNA"/>
</dbReference>
<dbReference type="SMART" id="SM00448">
    <property type="entry name" value="REC"/>
    <property type="match status" value="1"/>
</dbReference>
<evidence type="ECO:0000256" key="9">
    <source>
        <dbReference type="PROSITE-ProRule" id="PRU00169"/>
    </source>
</evidence>
<dbReference type="InterPro" id="IPR004358">
    <property type="entry name" value="Sig_transdc_His_kin-like_C"/>
</dbReference>
<dbReference type="PANTHER" id="PTHR43547">
    <property type="entry name" value="TWO-COMPONENT HISTIDINE KINASE"/>
    <property type="match status" value="1"/>
</dbReference>
<evidence type="ECO:0000313" key="15">
    <source>
        <dbReference type="EMBL" id="AKP52482.1"/>
    </source>
</evidence>
<dbReference type="SMART" id="SM00388">
    <property type="entry name" value="HisKA"/>
    <property type="match status" value="1"/>
</dbReference>
<evidence type="ECO:0000313" key="16">
    <source>
        <dbReference type="Proteomes" id="UP000036520"/>
    </source>
</evidence>
<feature type="modified residue" description="4-aspartylphosphate" evidence="9">
    <location>
        <position position="507"/>
    </location>
</feature>
<feature type="domain" description="HTH araC/xylS-type" evidence="12">
    <location>
        <begin position="599"/>
        <end position="697"/>
    </location>
</feature>
<dbReference type="Pfam" id="PF02518">
    <property type="entry name" value="HATPase_c"/>
    <property type="match status" value="1"/>
</dbReference>
<dbReference type="InterPro" id="IPR005467">
    <property type="entry name" value="His_kinase_dom"/>
</dbReference>
<dbReference type="InterPro" id="IPR011006">
    <property type="entry name" value="CheY-like_superfamily"/>
</dbReference>
<keyword evidence="4" id="KW-0808">Transferase</keyword>
<dbReference type="Proteomes" id="UP000036520">
    <property type="component" value="Chromosome"/>
</dbReference>
<dbReference type="OrthoDB" id="9806995at2"/>
<evidence type="ECO:0000256" key="6">
    <source>
        <dbReference type="ARBA" id="ARBA00022777"/>
    </source>
</evidence>
<comment type="catalytic activity">
    <reaction evidence="1">
        <text>ATP + protein L-histidine = ADP + protein N-phospho-L-histidine.</text>
        <dbReference type="EC" id="2.7.13.3"/>
    </reaction>
</comment>
<dbReference type="KEGG" id="camu:CA2015_3081"/>
<dbReference type="Pfam" id="PF00512">
    <property type="entry name" value="HisKA"/>
    <property type="match status" value="1"/>
</dbReference>
<dbReference type="InterPro" id="IPR036890">
    <property type="entry name" value="HATPase_C_sf"/>
</dbReference>
<dbReference type="PANTHER" id="PTHR43547:SF2">
    <property type="entry name" value="HYBRID SIGNAL TRANSDUCTION HISTIDINE KINASE C"/>
    <property type="match status" value="1"/>
</dbReference>
<feature type="domain" description="Histidine kinase" evidence="13">
    <location>
        <begin position="212"/>
        <end position="430"/>
    </location>
</feature>
<dbReference type="CDD" id="cd17574">
    <property type="entry name" value="REC_OmpR"/>
    <property type="match status" value="1"/>
</dbReference>
<keyword evidence="3 9" id="KW-0597">Phosphoprotein</keyword>
<keyword evidence="11" id="KW-0812">Transmembrane</keyword>
<evidence type="ECO:0000259" key="14">
    <source>
        <dbReference type="PROSITE" id="PS50110"/>
    </source>
</evidence>
<reference evidence="15 16" key="1">
    <citation type="submission" date="2015-07" db="EMBL/GenBank/DDBJ databases">
        <authorList>
            <person name="Kim K.M."/>
        </authorList>
    </citation>
    <scope>NUCLEOTIDE SEQUENCE [LARGE SCALE GENOMIC DNA]</scope>
    <source>
        <strain evidence="15 16">KCTC 12363</strain>
    </source>
</reference>
<evidence type="ECO:0000259" key="12">
    <source>
        <dbReference type="PROSITE" id="PS01124"/>
    </source>
</evidence>
<evidence type="ECO:0000256" key="3">
    <source>
        <dbReference type="ARBA" id="ARBA00022553"/>
    </source>
</evidence>
<dbReference type="SUPFAM" id="SSF47384">
    <property type="entry name" value="Homodimeric domain of signal transducing histidine kinase"/>
    <property type="match status" value="1"/>
</dbReference>
<dbReference type="InterPro" id="IPR003594">
    <property type="entry name" value="HATPase_dom"/>
</dbReference>
<dbReference type="Gene3D" id="3.40.50.2300">
    <property type="match status" value="1"/>
</dbReference>
<dbReference type="RefSeq" id="WP_157470495.1">
    <property type="nucleotide sequence ID" value="NZ_CP012040.1"/>
</dbReference>
<name>A0A0H4PVS3_9BACT</name>
<feature type="transmembrane region" description="Helical" evidence="11">
    <location>
        <begin position="166"/>
        <end position="182"/>
    </location>
</feature>
<dbReference type="PROSITE" id="PS01124">
    <property type="entry name" value="HTH_ARAC_FAMILY_2"/>
    <property type="match status" value="1"/>
</dbReference>
<gene>
    <name evidence="15" type="ORF">CA2015_3081</name>
</gene>
<accession>A0A0H4PVS3</accession>
<keyword evidence="16" id="KW-1185">Reference proteome</keyword>
<evidence type="ECO:0000256" key="1">
    <source>
        <dbReference type="ARBA" id="ARBA00000085"/>
    </source>
</evidence>
<keyword evidence="6 15" id="KW-0418">Kinase</keyword>
<evidence type="ECO:0000256" key="7">
    <source>
        <dbReference type="ARBA" id="ARBA00022840"/>
    </source>
</evidence>
<keyword evidence="11" id="KW-1133">Transmembrane helix</keyword>
<dbReference type="STRING" id="320787.CA2015_3081"/>
<dbReference type="SUPFAM" id="SSF55874">
    <property type="entry name" value="ATPase domain of HSP90 chaperone/DNA topoisomerase II/histidine kinase"/>
    <property type="match status" value="1"/>
</dbReference>
<sequence length="697" mass="80486">MNTIRQHWVNLYKAISLIGFDPDKPREKQKQIKLLNIFCGFWILIEMASIIAEIFEPNKPPVYIFTHLANFAGISLVLYLQWINRNKMATALFFFLVYFSNFMFSNFIISGKMLEAGYLLAPAFVLLFTNNRFYIFSSFVLSLVLFIIPNIYFLHYPQNYFGPDRFIFMVFAIVFVLVYYFKQENLKSELALEIERKNIADINEQQSQFFINVSHEVRTPLTLIKGQINKLKKYNSELNDAQIQSIVAQLNNQADKIKKLVDDVIDLAKMQGTNFSMSLHPINLTDLLKKIATSFEPLFKQKQITFKVNPSTSPKFVLGDKLYLERALNNILLNALKYTEKKGKVTLFLKENQTSIIIGVEDDGIGIEKNDLELIFNRFYQSNNSFNKSGGSGVGLAFSKEIITKIGGTIRVSSKPSVGSTFVIHLPKVERIKKVNRVENSEISKLELLERFSSTNKKVKILLVDDAYDMRLYLKDLLCKYECLEAEDGHEALKIIKSQAVDFIITDYMMPNMNGLEFISKLKSIQHSAPILMLTARADNQIKLSTLRLGIDDYLLKPFEEEELIIRINNALINNNKRTRYQLEQKIDPSQNDSNNWIDKLQAYIFEQSGKSKINQTDLAEHFNLSSSSLFRKIKSETGLSPNELITEVKLQKAKMLLENRQVHSLKQLVLEVGFKHSSYFSKKYYERFGSKPNFKF</sequence>
<feature type="domain" description="Response regulatory" evidence="14">
    <location>
        <begin position="460"/>
        <end position="572"/>
    </location>
</feature>
<evidence type="ECO:0000259" key="13">
    <source>
        <dbReference type="PROSITE" id="PS50109"/>
    </source>
</evidence>
<dbReference type="Gene3D" id="1.10.10.60">
    <property type="entry name" value="Homeodomain-like"/>
    <property type="match status" value="1"/>
</dbReference>
<dbReference type="CDD" id="cd00075">
    <property type="entry name" value="HATPase"/>
    <property type="match status" value="1"/>
</dbReference>
<dbReference type="InterPro" id="IPR001789">
    <property type="entry name" value="Sig_transdc_resp-reg_receiver"/>
</dbReference>
<dbReference type="GO" id="GO:0000155">
    <property type="term" value="F:phosphorelay sensor kinase activity"/>
    <property type="evidence" value="ECO:0007669"/>
    <property type="project" value="InterPro"/>
</dbReference>
<dbReference type="FunFam" id="3.30.565.10:FF:000037">
    <property type="entry name" value="Hybrid sensor histidine kinase/response regulator"/>
    <property type="match status" value="1"/>
</dbReference>
<organism evidence="15 16">
    <name type="scientific">Cyclobacterium amurskyense</name>
    <dbReference type="NCBI Taxonomy" id="320787"/>
    <lineage>
        <taxon>Bacteria</taxon>
        <taxon>Pseudomonadati</taxon>
        <taxon>Bacteroidota</taxon>
        <taxon>Cytophagia</taxon>
        <taxon>Cytophagales</taxon>
        <taxon>Cyclobacteriaceae</taxon>
        <taxon>Cyclobacterium</taxon>
    </lineage>
</organism>
<keyword evidence="5" id="KW-0547">Nucleotide-binding</keyword>
<evidence type="ECO:0000256" key="11">
    <source>
        <dbReference type="SAM" id="Phobius"/>
    </source>
</evidence>
<dbReference type="InterPro" id="IPR003661">
    <property type="entry name" value="HisK_dim/P_dom"/>
</dbReference>
<evidence type="ECO:0000256" key="8">
    <source>
        <dbReference type="ARBA" id="ARBA00023012"/>
    </source>
</evidence>
<feature type="coiled-coil region" evidence="10">
    <location>
        <begin position="224"/>
        <end position="267"/>
    </location>
</feature>
<dbReference type="PRINTS" id="PR00344">
    <property type="entry name" value="BCTRLSENSOR"/>
</dbReference>
<keyword evidence="10" id="KW-0175">Coiled coil</keyword>
<evidence type="ECO:0000256" key="2">
    <source>
        <dbReference type="ARBA" id="ARBA00012438"/>
    </source>
</evidence>
<dbReference type="SUPFAM" id="SSF52172">
    <property type="entry name" value="CheY-like"/>
    <property type="match status" value="1"/>
</dbReference>
<dbReference type="PROSITE" id="PS50109">
    <property type="entry name" value="HIS_KIN"/>
    <property type="match status" value="1"/>
</dbReference>
<dbReference type="SMART" id="SM00387">
    <property type="entry name" value="HATPase_c"/>
    <property type="match status" value="1"/>
</dbReference>
<dbReference type="GO" id="GO:0043565">
    <property type="term" value="F:sequence-specific DNA binding"/>
    <property type="evidence" value="ECO:0007669"/>
    <property type="project" value="InterPro"/>
</dbReference>
<feature type="transmembrane region" description="Helical" evidence="11">
    <location>
        <begin position="34"/>
        <end position="55"/>
    </location>
</feature>
<keyword evidence="11" id="KW-0472">Membrane</keyword>
<keyword evidence="7" id="KW-0067">ATP-binding</keyword>
<dbReference type="Gene3D" id="3.30.565.10">
    <property type="entry name" value="Histidine kinase-like ATPase, C-terminal domain"/>
    <property type="match status" value="1"/>
</dbReference>
<dbReference type="GO" id="GO:0003700">
    <property type="term" value="F:DNA-binding transcription factor activity"/>
    <property type="evidence" value="ECO:0007669"/>
    <property type="project" value="InterPro"/>
</dbReference>
<evidence type="ECO:0000256" key="10">
    <source>
        <dbReference type="SAM" id="Coils"/>
    </source>
</evidence>
<keyword evidence="8" id="KW-0902">Two-component regulatory system</keyword>
<proteinExistence type="predicted"/>
<dbReference type="InterPro" id="IPR018060">
    <property type="entry name" value="HTH_AraC"/>
</dbReference>
<dbReference type="PROSITE" id="PS50110">
    <property type="entry name" value="RESPONSE_REGULATORY"/>
    <property type="match status" value="1"/>
</dbReference>
<evidence type="ECO:0000256" key="5">
    <source>
        <dbReference type="ARBA" id="ARBA00022741"/>
    </source>
</evidence>
<dbReference type="GO" id="GO:0005524">
    <property type="term" value="F:ATP binding"/>
    <property type="evidence" value="ECO:0007669"/>
    <property type="project" value="UniProtKB-KW"/>
</dbReference>
<feature type="transmembrane region" description="Helical" evidence="11">
    <location>
        <begin position="61"/>
        <end position="80"/>
    </location>
</feature>
<dbReference type="Gene3D" id="1.10.287.130">
    <property type="match status" value="1"/>
</dbReference>
<dbReference type="InterPro" id="IPR036097">
    <property type="entry name" value="HisK_dim/P_sf"/>
</dbReference>
<dbReference type="CDD" id="cd00082">
    <property type="entry name" value="HisKA"/>
    <property type="match status" value="1"/>
</dbReference>
<evidence type="ECO:0000256" key="4">
    <source>
        <dbReference type="ARBA" id="ARBA00022679"/>
    </source>
</evidence>
<protein>
    <recommendedName>
        <fullName evidence="2">histidine kinase</fullName>
        <ecNumber evidence="2">2.7.13.3</ecNumber>
    </recommendedName>
</protein>
<dbReference type="EC" id="2.7.13.3" evidence="2"/>
<dbReference type="Pfam" id="PF12833">
    <property type="entry name" value="HTH_18"/>
    <property type="match status" value="1"/>
</dbReference>
<feature type="transmembrane region" description="Helical" evidence="11">
    <location>
        <begin position="133"/>
        <end position="154"/>
    </location>
</feature>
<dbReference type="SMART" id="SM00342">
    <property type="entry name" value="HTH_ARAC"/>
    <property type="match status" value="1"/>
</dbReference>
<dbReference type="AlphaFoldDB" id="A0A0H4PVS3"/>